<organism evidence="2 3">
    <name type="scientific">Arthrobacter zhaoxinii</name>
    <dbReference type="NCBI Taxonomy" id="2964616"/>
    <lineage>
        <taxon>Bacteria</taxon>
        <taxon>Bacillati</taxon>
        <taxon>Actinomycetota</taxon>
        <taxon>Actinomycetes</taxon>
        <taxon>Micrococcales</taxon>
        <taxon>Micrococcaceae</taxon>
        <taxon>Arthrobacter</taxon>
    </lineage>
</organism>
<dbReference type="Proteomes" id="UP001059859">
    <property type="component" value="Chromosome"/>
</dbReference>
<dbReference type="InterPro" id="IPR043129">
    <property type="entry name" value="ATPase_NBD"/>
</dbReference>
<evidence type="ECO:0000313" key="3">
    <source>
        <dbReference type="Proteomes" id="UP001059859"/>
    </source>
</evidence>
<evidence type="ECO:0000256" key="1">
    <source>
        <dbReference type="ARBA" id="ARBA00006479"/>
    </source>
</evidence>
<dbReference type="PANTHER" id="PTHR18964">
    <property type="entry name" value="ROK (REPRESSOR, ORF, KINASE) FAMILY"/>
    <property type="match status" value="1"/>
</dbReference>
<comment type="similarity">
    <text evidence="1">Belongs to the ROK (NagC/XylR) family.</text>
</comment>
<proteinExistence type="inferred from homology"/>
<dbReference type="InterPro" id="IPR000600">
    <property type="entry name" value="ROK"/>
</dbReference>
<accession>A0ABY5YSZ3</accession>
<reference evidence="2" key="1">
    <citation type="submission" date="2022-09" db="EMBL/GenBank/DDBJ databases">
        <title>Novel species in genus Arthrobacter.</title>
        <authorList>
            <person name="Liu Y."/>
        </authorList>
    </citation>
    <scope>NUCLEOTIDE SEQUENCE</scope>
    <source>
        <strain evidence="2">Zg-Y815</strain>
    </source>
</reference>
<name>A0ABY5YSZ3_9MICC</name>
<keyword evidence="3" id="KW-1185">Reference proteome</keyword>
<protein>
    <submittedName>
        <fullName evidence="2">ROK family protein</fullName>
    </submittedName>
</protein>
<dbReference type="PANTHER" id="PTHR18964:SF169">
    <property type="entry name" value="N-ACETYLMANNOSAMINE KINASE"/>
    <property type="match status" value="1"/>
</dbReference>
<dbReference type="EMBL" id="CP104275">
    <property type="protein sequence ID" value="UWX97409.1"/>
    <property type="molecule type" value="Genomic_DNA"/>
</dbReference>
<gene>
    <name evidence="2" type="ORF">N2K95_01555</name>
</gene>
<dbReference type="RefSeq" id="WP_260652618.1">
    <property type="nucleotide sequence ID" value="NZ_CP104275.1"/>
</dbReference>
<sequence>MRHVIGLDLGGTKTSGGVVDGEGRILFSSTVATPAQAGPDAVLSAAADLTASLRADARDSGLTVDALGIGAAGVIDSGRGVVVSATDAIRGWGGTRLTAELTRRTGLPATAINDVHAHALGESWLGAGAGMPSVLFIGVGTGVGGSYVLNGECLEGASFTAGHVGHIASPFAYETGTFESGLPCSCGGAGHVEAVASGPGIFSLFTRLGGVQAEDTRGVYRLAAEGHPVAAEALRRGAAAAGSAVGGLANVLDPHAVIVGGGLAFSGPLWWNAMEQAARNELLRPLAGLPIVPAQLGETAAIRGAARRALALNPVSEGQHV</sequence>
<dbReference type="Pfam" id="PF00480">
    <property type="entry name" value="ROK"/>
    <property type="match status" value="1"/>
</dbReference>
<dbReference type="SUPFAM" id="SSF53067">
    <property type="entry name" value="Actin-like ATPase domain"/>
    <property type="match status" value="1"/>
</dbReference>
<dbReference type="Gene3D" id="3.30.420.40">
    <property type="match status" value="2"/>
</dbReference>
<evidence type="ECO:0000313" key="2">
    <source>
        <dbReference type="EMBL" id="UWX97409.1"/>
    </source>
</evidence>